<dbReference type="PANTHER" id="PTHR34351">
    <property type="entry name" value="SLR1927 PROTEIN-RELATED"/>
    <property type="match status" value="1"/>
</dbReference>
<dbReference type="Pfam" id="PF01882">
    <property type="entry name" value="DUF58"/>
    <property type="match status" value="1"/>
</dbReference>
<evidence type="ECO:0000313" key="4">
    <source>
        <dbReference type="Proteomes" id="UP000612456"/>
    </source>
</evidence>
<reference evidence="3" key="2">
    <citation type="submission" date="2020-09" db="EMBL/GenBank/DDBJ databases">
        <authorList>
            <person name="Sun Q."/>
            <person name="Zhou Y."/>
        </authorList>
    </citation>
    <scope>NUCLEOTIDE SEQUENCE</scope>
    <source>
        <strain evidence="3">CGMCC 1.15178</strain>
    </source>
</reference>
<keyword evidence="4" id="KW-1185">Reference proteome</keyword>
<comment type="caution">
    <text evidence="3">The sequence shown here is derived from an EMBL/GenBank/DDBJ whole genome shotgun (WGS) entry which is preliminary data.</text>
</comment>
<dbReference type="PANTHER" id="PTHR34351:SF2">
    <property type="entry name" value="DUF58 DOMAIN-CONTAINING PROTEIN"/>
    <property type="match status" value="1"/>
</dbReference>
<proteinExistence type="predicted"/>
<evidence type="ECO:0000256" key="1">
    <source>
        <dbReference type="SAM" id="Phobius"/>
    </source>
</evidence>
<keyword evidence="1" id="KW-0472">Membrane</keyword>
<feature type="transmembrane region" description="Helical" evidence="1">
    <location>
        <begin position="9"/>
        <end position="27"/>
    </location>
</feature>
<accession>A0A916Z1Z8</accession>
<evidence type="ECO:0000259" key="2">
    <source>
        <dbReference type="Pfam" id="PF01882"/>
    </source>
</evidence>
<name>A0A916Z1Z8_9BACL</name>
<sequence length="420" mass="46369">MLTAKATMFRWRVFGMIYIGSLMFLLFQGGKTSLMLFCILNVLLLYLVLGRWSGIGSVTGERRLSNAAGGVSQSGRTFAAGARMDVQLSIRVPGIWPIPYILVRDRLIRQNGSSVPFEASFVPSYRRAGEVSYTTPPLERGVYQFAPTECSTRDIFGLFEHAGSFESSVPFSVYPRMVSIRQWRQLKQGVKGPYSTSSSRLSAKETTQINGVREYIYGDRLSRIHWNATARTGQWKSKEFERESLPRTVFILDRYAASYDNQEQFETGVSVIASLLDFGFRRATAVGLVSAGESMDSFAPQSSSDHRQMLMNHLVKVQPDGATPLYRMLRQASSLIPAGSFVVVVSPQGGEEAVRSMEWLSRKSAVPVLIHLTSPINAGNIADTMAKGADWLRLLQRSGYAAHSLGALHELPGVLEGGSA</sequence>
<gene>
    <name evidence="3" type="ORF">GCM10010911_32280</name>
</gene>
<dbReference type="EMBL" id="BMHP01000002">
    <property type="protein sequence ID" value="GGD71898.1"/>
    <property type="molecule type" value="Genomic_DNA"/>
</dbReference>
<evidence type="ECO:0000313" key="3">
    <source>
        <dbReference type="EMBL" id="GGD71898.1"/>
    </source>
</evidence>
<keyword evidence="1" id="KW-0812">Transmembrane</keyword>
<dbReference type="RefSeq" id="WP_188992949.1">
    <property type="nucleotide sequence ID" value="NZ_BMHP01000002.1"/>
</dbReference>
<dbReference type="AlphaFoldDB" id="A0A916Z1Z8"/>
<keyword evidence="1" id="KW-1133">Transmembrane helix</keyword>
<organism evidence="3 4">
    <name type="scientific">Paenibacillus nasutitermitis</name>
    <dbReference type="NCBI Taxonomy" id="1652958"/>
    <lineage>
        <taxon>Bacteria</taxon>
        <taxon>Bacillati</taxon>
        <taxon>Bacillota</taxon>
        <taxon>Bacilli</taxon>
        <taxon>Bacillales</taxon>
        <taxon>Paenibacillaceae</taxon>
        <taxon>Paenibacillus</taxon>
    </lineage>
</organism>
<dbReference type="InterPro" id="IPR002881">
    <property type="entry name" value="DUF58"/>
</dbReference>
<protein>
    <recommendedName>
        <fullName evidence="2">DUF58 domain-containing protein</fullName>
    </recommendedName>
</protein>
<feature type="domain" description="DUF58" evidence="2">
    <location>
        <begin position="212"/>
        <end position="366"/>
    </location>
</feature>
<reference evidence="3" key="1">
    <citation type="journal article" date="2014" name="Int. J. Syst. Evol. Microbiol.">
        <title>Complete genome sequence of Corynebacterium casei LMG S-19264T (=DSM 44701T), isolated from a smear-ripened cheese.</title>
        <authorList>
            <consortium name="US DOE Joint Genome Institute (JGI-PGF)"/>
            <person name="Walter F."/>
            <person name="Albersmeier A."/>
            <person name="Kalinowski J."/>
            <person name="Ruckert C."/>
        </authorList>
    </citation>
    <scope>NUCLEOTIDE SEQUENCE</scope>
    <source>
        <strain evidence="3">CGMCC 1.15178</strain>
    </source>
</reference>
<dbReference type="Proteomes" id="UP000612456">
    <property type="component" value="Unassembled WGS sequence"/>
</dbReference>